<dbReference type="PROSITE" id="PS50894">
    <property type="entry name" value="HPT"/>
    <property type="match status" value="1"/>
</dbReference>
<feature type="modified residue" description="4-aspartylphosphate" evidence="17">
    <location>
        <position position="1611"/>
    </location>
</feature>
<protein>
    <recommendedName>
        <fullName evidence="15">Sensory/regulatory protein RpfC</fullName>
        <ecNumber evidence="3">2.7.13.3</ecNumber>
    </recommendedName>
</protein>
<evidence type="ECO:0000256" key="17">
    <source>
        <dbReference type="PROSITE-ProRule" id="PRU00169"/>
    </source>
</evidence>
<dbReference type="InterPro" id="IPR004358">
    <property type="entry name" value="Sig_transdc_His_kin-like_C"/>
</dbReference>
<dbReference type="SMART" id="SM00086">
    <property type="entry name" value="PAC"/>
    <property type="match status" value="2"/>
</dbReference>
<dbReference type="Pfam" id="PF09084">
    <property type="entry name" value="NMT1"/>
    <property type="match status" value="1"/>
</dbReference>
<dbReference type="InterPro" id="IPR008207">
    <property type="entry name" value="Sig_transdc_His_kin_Hpt_dom"/>
</dbReference>
<dbReference type="InterPro" id="IPR000700">
    <property type="entry name" value="PAS-assoc_C"/>
</dbReference>
<dbReference type="PROSITE" id="PS50113">
    <property type="entry name" value="PAC"/>
    <property type="match status" value="1"/>
</dbReference>
<keyword evidence="13 18" id="KW-0472">Membrane</keyword>
<feature type="domain" description="Response regulatory" evidence="20">
    <location>
        <begin position="1562"/>
        <end position="1678"/>
    </location>
</feature>
<keyword evidence="9" id="KW-0418">Kinase</keyword>
<keyword evidence="5 17" id="KW-0597">Phosphoprotein</keyword>
<dbReference type="NCBIfam" id="TIGR00229">
    <property type="entry name" value="sensory_box"/>
    <property type="match status" value="2"/>
</dbReference>
<dbReference type="InterPro" id="IPR035965">
    <property type="entry name" value="PAS-like_dom_sf"/>
</dbReference>
<dbReference type="SUPFAM" id="SSF53850">
    <property type="entry name" value="Periplasmic binding protein-like II"/>
    <property type="match status" value="1"/>
</dbReference>
<comment type="subunit">
    <text evidence="14">At low DSF concentrations, interacts with RpfF.</text>
</comment>
<keyword evidence="8" id="KW-0547">Nucleotide-binding</keyword>
<evidence type="ECO:0000256" key="15">
    <source>
        <dbReference type="ARBA" id="ARBA00068150"/>
    </source>
</evidence>
<dbReference type="Pfam" id="PF13426">
    <property type="entry name" value="PAS_9"/>
    <property type="match status" value="2"/>
</dbReference>
<dbReference type="InterPro" id="IPR011006">
    <property type="entry name" value="CheY-like_superfamily"/>
</dbReference>
<dbReference type="CDD" id="cd17546">
    <property type="entry name" value="REC_hyHK_CKI1_RcsC-like"/>
    <property type="match status" value="1"/>
</dbReference>
<dbReference type="Pfam" id="PF01627">
    <property type="entry name" value="Hpt"/>
    <property type="match status" value="1"/>
</dbReference>
<dbReference type="InterPro" id="IPR036890">
    <property type="entry name" value="HATPase_C_sf"/>
</dbReference>
<evidence type="ECO:0000259" key="19">
    <source>
        <dbReference type="PROSITE" id="PS50109"/>
    </source>
</evidence>
<evidence type="ECO:0000256" key="3">
    <source>
        <dbReference type="ARBA" id="ARBA00012438"/>
    </source>
</evidence>
<dbReference type="CDD" id="cd00088">
    <property type="entry name" value="HPT"/>
    <property type="match status" value="1"/>
</dbReference>
<keyword evidence="12" id="KW-0902">Two-component regulatory system</keyword>
<evidence type="ECO:0000313" key="25">
    <source>
        <dbReference type="Proteomes" id="UP000202259"/>
    </source>
</evidence>
<dbReference type="InterPro" id="IPR015168">
    <property type="entry name" value="SsuA/THI5"/>
</dbReference>
<dbReference type="Pfam" id="PF00512">
    <property type="entry name" value="HisKA"/>
    <property type="match status" value="1"/>
</dbReference>
<evidence type="ECO:0000313" key="24">
    <source>
        <dbReference type="EMBL" id="ASP48781.1"/>
    </source>
</evidence>
<feature type="modified residue" description="Phosphohistidine" evidence="16">
    <location>
        <position position="1766"/>
    </location>
</feature>
<dbReference type="PANTHER" id="PTHR45339:SF1">
    <property type="entry name" value="HYBRID SIGNAL TRANSDUCTION HISTIDINE KINASE J"/>
    <property type="match status" value="1"/>
</dbReference>
<dbReference type="SUPFAM" id="SSF47226">
    <property type="entry name" value="Histidine-containing phosphotransfer domain, HPT domain"/>
    <property type="match status" value="1"/>
</dbReference>
<keyword evidence="10" id="KW-0067">ATP-binding</keyword>
<comment type="subcellular location">
    <subcellularLocation>
        <location evidence="2">Cell membrane</location>
        <topology evidence="2">Multi-pass membrane protein</topology>
    </subcellularLocation>
</comment>
<keyword evidence="6" id="KW-0808">Transferase</keyword>
<evidence type="ECO:0000256" key="6">
    <source>
        <dbReference type="ARBA" id="ARBA00022679"/>
    </source>
</evidence>
<keyword evidence="25" id="KW-1185">Reference proteome</keyword>
<reference evidence="24 25" key="1">
    <citation type="submission" date="2017-08" db="EMBL/GenBank/DDBJ databases">
        <title>Complete genome of Colwellia sp. NB097-1, a psychrophile bacterium ioslated from Bering Sea.</title>
        <authorList>
            <person name="Chen X."/>
        </authorList>
    </citation>
    <scope>NUCLEOTIDE SEQUENCE [LARGE SCALE GENOMIC DNA]</scope>
    <source>
        <strain evidence="24 25">NB097-1</strain>
    </source>
</reference>
<dbReference type="SMART" id="SM00387">
    <property type="entry name" value="HATPase_c"/>
    <property type="match status" value="1"/>
</dbReference>
<dbReference type="PROSITE" id="PS50110">
    <property type="entry name" value="RESPONSE_REGULATORY"/>
    <property type="match status" value="1"/>
</dbReference>
<dbReference type="PANTHER" id="PTHR45339">
    <property type="entry name" value="HYBRID SIGNAL TRANSDUCTION HISTIDINE KINASE J"/>
    <property type="match status" value="1"/>
</dbReference>
<evidence type="ECO:0000256" key="18">
    <source>
        <dbReference type="SAM" id="Phobius"/>
    </source>
</evidence>
<dbReference type="Gene3D" id="3.30.565.10">
    <property type="entry name" value="Histidine kinase-like ATPase, C-terminal domain"/>
    <property type="match status" value="1"/>
</dbReference>
<feature type="transmembrane region" description="Helical" evidence="18">
    <location>
        <begin position="397"/>
        <end position="418"/>
    </location>
</feature>
<evidence type="ECO:0000256" key="9">
    <source>
        <dbReference type="ARBA" id="ARBA00022777"/>
    </source>
</evidence>
<keyword evidence="4" id="KW-1003">Cell membrane</keyword>
<accession>A0A222GAG3</accession>
<dbReference type="Gene3D" id="3.30.450.20">
    <property type="entry name" value="PAS domain"/>
    <property type="match status" value="4"/>
</dbReference>
<dbReference type="SMART" id="SM00091">
    <property type="entry name" value="PAS"/>
    <property type="match status" value="3"/>
</dbReference>
<evidence type="ECO:0000259" key="21">
    <source>
        <dbReference type="PROSITE" id="PS50112"/>
    </source>
</evidence>
<evidence type="ECO:0000256" key="10">
    <source>
        <dbReference type="ARBA" id="ARBA00022840"/>
    </source>
</evidence>
<dbReference type="Pfam" id="PF02518">
    <property type="entry name" value="HATPase_c"/>
    <property type="match status" value="1"/>
</dbReference>
<evidence type="ECO:0000256" key="1">
    <source>
        <dbReference type="ARBA" id="ARBA00000085"/>
    </source>
</evidence>
<dbReference type="InterPro" id="IPR001610">
    <property type="entry name" value="PAC"/>
</dbReference>
<evidence type="ECO:0000256" key="4">
    <source>
        <dbReference type="ARBA" id="ARBA00022475"/>
    </source>
</evidence>
<organism evidence="24 25">
    <name type="scientific">Cognaticolwellia beringensis</name>
    <dbReference type="NCBI Taxonomy" id="1967665"/>
    <lineage>
        <taxon>Bacteria</taxon>
        <taxon>Pseudomonadati</taxon>
        <taxon>Pseudomonadota</taxon>
        <taxon>Gammaproteobacteria</taxon>
        <taxon>Alteromonadales</taxon>
        <taxon>Colwelliaceae</taxon>
        <taxon>Cognaticolwellia</taxon>
    </lineage>
</organism>
<feature type="domain" description="Histidine kinase" evidence="19">
    <location>
        <begin position="1176"/>
        <end position="1397"/>
    </location>
</feature>
<evidence type="ECO:0000259" key="22">
    <source>
        <dbReference type="PROSITE" id="PS50113"/>
    </source>
</evidence>
<dbReference type="InterPro" id="IPR036097">
    <property type="entry name" value="HisK_dim/P_sf"/>
</dbReference>
<dbReference type="OrthoDB" id="9810730at2"/>
<dbReference type="Gene3D" id="1.10.287.130">
    <property type="match status" value="1"/>
</dbReference>
<dbReference type="SUPFAM" id="SSF55874">
    <property type="entry name" value="ATPase domain of HSP90 chaperone/DNA topoisomerase II/histidine kinase"/>
    <property type="match status" value="1"/>
</dbReference>
<dbReference type="Proteomes" id="UP000202259">
    <property type="component" value="Chromosome"/>
</dbReference>
<dbReference type="InterPro" id="IPR013656">
    <property type="entry name" value="PAS_4"/>
</dbReference>
<evidence type="ECO:0000256" key="16">
    <source>
        <dbReference type="PROSITE-ProRule" id="PRU00110"/>
    </source>
</evidence>
<dbReference type="InterPro" id="IPR005467">
    <property type="entry name" value="His_kinase_dom"/>
</dbReference>
<evidence type="ECO:0000256" key="2">
    <source>
        <dbReference type="ARBA" id="ARBA00004651"/>
    </source>
</evidence>
<gene>
    <name evidence="24" type="ORF">B5D82_14005</name>
</gene>
<proteinExistence type="predicted"/>
<dbReference type="InterPro" id="IPR001789">
    <property type="entry name" value="Sig_transdc_resp-reg_receiver"/>
</dbReference>
<evidence type="ECO:0000256" key="14">
    <source>
        <dbReference type="ARBA" id="ARBA00064003"/>
    </source>
</evidence>
<dbReference type="Gene3D" id="1.20.120.160">
    <property type="entry name" value="HPT domain"/>
    <property type="match status" value="1"/>
</dbReference>
<dbReference type="SUPFAM" id="SSF47384">
    <property type="entry name" value="Homodimeric domain of signal transducing histidine kinase"/>
    <property type="match status" value="1"/>
</dbReference>
<sequence>MALSNSLTLSSNGLNTHNMLIFFRNINSLKAMFCLLFFVFSSQSLSQELDKVSIQLNWFHQFQYAGYYAAKEQGFYKEHGLDVELREFNGPGVITDYVIDGRADYGISDSSLIVDKNQGKPVVIVAQIFQHSPTTIATLRSSGIASPFDLIGKRIMVDYKFKNSASITAMLLQAEQDISAFIWQERSGKLSALTADETDAILIYSTNEPFEMAEKNIDILTISPRDYGIDFYGDNLFTSESEVKNNPQRVQAIRQATIKGWQYALSHKTEIIKLIEEKYNSQGKTHSHLAFEADEISKIILAKFIPLGSIARTRMEKISEIYHQLEMIDSPFIPDNLLLEDALINFSANKTTDDSSTSLIIFMVLLSFLLIAITLLLPKLISQQRLASFMSSRNFPFIVHSLSILNVAIIFSVIYLTLQDNEKTTKVNMQKNLEVVVEATKTRLNDWISDQENLLKQMAKDDNLVSLTKALLFQPAAKNSLITSRAMQNIRQYFRQSSIEGQDFSVINQDFINIGSNNNENLGKSSLIAEQHPEVIAAVFSGESRFVPAMKTDIKRLFGNTINPIDQYSLYMITPILNDNNHVIAALAVGIKPSGQLSNIMQQGRIGQTGESYLVSQLGQMLSKSRFETELSSLSYFQAHSNNKQLIVLKDPQINVTKHRVIPNNTQQLPLTLMANHLVNNARADNISLITNQKITSNVLGYNDYRGVKVFGAWLWDNQYGFGIATEIDADEAMKGVDSLRNKLMLIAFITLLLTLTSNIFTITVGQRSTKYMRRSQEELEKQVAHRTAELHQRERALWELYEHAPVAYATLDAQGMFIKHNCVFAQMFKRPRETFTSLNWQNFVAPAHYVHQIFHTKSHLLEYEIPVNISETQTIDTMMSALPVYDENEKLTEVRLTLIDVTQRNAAKAQFAALMESAPDAILMLDKYRVHNIVNSQVLTMFGYDKSEIIGQKIELLLPEEAKLHIFEHILHELTPEKQLLELTGKRKDGSEFSAEVTVNALDIHNDRFIVAIIRDITDRKLHDAAVAEHILFQQALADTIPYPIFVKDPNSKITNVNSAYEETFNVKRADVIGKTVLDLEYLPLADRKSYHAQDLEIIASMGMIRKEVSIVYADGLEHNIMYWVKSFAKADGSAGGLLGTFVDISEQKMAEKTLVHAKALAEDAVKAKSNFLANMSHEIRTPMNAIIGMSALALKTNLTPEQQNHITKVNLAAESLLGIVNDILDFSKIEANKLELESIPFSLNDILDNLSNMLVDKLNEKQTALIFDVENNVPLNLIGDPLRLSQILTNLGSNAAKFTEQGKIKVHVACINKHDEHVTLKFSVCDTGIGMSKPQQEKLFQSFSQADSSTTRKYGGTGLGLAICKRLVELLGGEIWLESEENIGSNFHFTVNFQSQSMKSINATSENTTSINDLNIALISNNEGAKPTVLRILQSFGFMVENFTSAAQALPELKQQTKVFDALIFDIKHSNDNKSTQDIALIRAAHAELPLLHILESKQDNAPQVLEDGDKYSIIEQPINSSNLLDCLLIALGHEHLRSRKYNLFSHESVPAINILQGAKILLVEDNEINQELATELLTSNGIEVVVTNNGQEAIERLNQEHFDGVLMDCQMPIKDGYSTTRELRQNPQFIDLPIIAMTANVMAGDREKALAAGMNEHIGKPINPPELFVKLAQWVVLSHPANLTHSRTLTDDSALLFTNKNSTITMPEFDGIDRESGLAIAQNDHELYQRLLLKFKDNYADAMAPIEAAYASNNFAAIEQLAHTLKGVAGNIGAKQLYELCQELESNAALQAIKPDMLTQCQLELSRTQQALAALKHPEPTDVDFNISTCKNLIAQLKVDVENYDVAAIDTIHALLSMTQQQTYHQQLKNIMAKVEVYEFDDAAKQLKEIIIK</sequence>
<dbReference type="FunFam" id="1.10.287.130:FF:000002">
    <property type="entry name" value="Two-component osmosensing histidine kinase"/>
    <property type="match status" value="1"/>
</dbReference>
<feature type="domain" description="HPt" evidence="23">
    <location>
        <begin position="1727"/>
        <end position="1818"/>
    </location>
</feature>
<dbReference type="InterPro" id="IPR036641">
    <property type="entry name" value="HPT_dom_sf"/>
</dbReference>
<dbReference type="SMART" id="SM00073">
    <property type="entry name" value="HPT"/>
    <property type="match status" value="1"/>
</dbReference>
<dbReference type="EMBL" id="CP020465">
    <property type="protein sequence ID" value="ASP48781.1"/>
    <property type="molecule type" value="Genomic_DNA"/>
</dbReference>
<dbReference type="InterPro" id="IPR000014">
    <property type="entry name" value="PAS"/>
</dbReference>
<dbReference type="PROSITE" id="PS50109">
    <property type="entry name" value="HIS_KIN"/>
    <property type="match status" value="1"/>
</dbReference>
<dbReference type="EC" id="2.7.13.3" evidence="3"/>
<feature type="transmembrane region" description="Helical" evidence="18">
    <location>
        <begin position="744"/>
        <end position="765"/>
    </location>
</feature>
<name>A0A222GAG3_9GAMM</name>
<evidence type="ECO:0000256" key="7">
    <source>
        <dbReference type="ARBA" id="ARBA00022692"/>
    </source>
</evidence>
<dbReference type="PROSITE" id="PS50112">
    <property type="entry name" value="PAS"/>
    <property type="match status" value="2"/>
</dbReference>
<evidence type="ECO:0000259" key="23">
    <source>
        <dbReference type="PROSITE" id="PS50894"/>
    </source>
</evidence>
<dbReference type="Pfam" id="PF00072">
    <property type="entry name" value="Response_reg"/>
    <property type="match status" value="1"/>
</dbReference>
<dbReference type="CDD" id="cd16922">
    <property type="entry name" value="HATPase_EvgS-ArcB-TorS-like"/>
    <property type="match status" value="1"/>
</dbReference>
<dbReference type="SMART" id="SM00388">
    <property type="entry name" value="HisKA"/>
    <property type="match status" value="1"/>
</dbReference>
<dbReference type="Gene3D" id="3.40.50.2300">
    <property type="match status" value="1"/>
</dbReference>
<evidence type="ECO:0000259" key="20">
    <source>
        <dbReference type="PROSITE" id="PS50110"/>
    </source>
</evidence>
<dbReference type="SUPFAM" id="SSF55785">
    <property type="entry name" value="PYP-like sensor domain (PAS domain)"/>
    <property type="match status" value="3"/>
</dbReference>
<feature type="transmembrane region" description="Helical" evidence="18">
    <location>
        <begin position="359"/>
        <end position="377"/>
    </location>
</feature>
<dbReference type="SUPFAM" id="SSF52172">
    <property type="entry name" value="CheY-like"/>
    <property type="match status" value="2"/>
</dbReference>
<dbReference type="SMART" id="SM00448">
    <property type="entry name" value="REC"/>
    <property type="match status" value="1"/>
</dbReference>
<dbReference type="GO" id="GO:0005524">
    <property type="term" value="F:ATP binding"/>
    <property type="evidence" value="ECO:0007669"/>
    <property type="project" value="UniProtKB-KW"/>
</dbReference>
<dbReference type="Pfam" id="PF08448">
    <property type="entry name" value="PAS_4"/>
    <property type="match status" value="1"/>
</dbReference>
<comment type="catalytic activity">
    <reaction evidence="1">
        <text>ATP + protein L-histidine = ADP + protein N-phospho-L-histidine.</text>
        <dbReference type="EC" id="2.7.13.3"/>
    </reaction>
</comment>
<feature type="domain" description="PAC" evidence="22">
    <location>
        <begin position="1106"/>
        <end position="1158"/>
    </location>
</feature>
<keyword evidence="7 18" id="KW-0812">Transmembrane</keyword>
<evidence type="ECO:0000256" key="12">
    <source>
        <dbReference type="ARBA" id="ARBA00023012"/>
    </source>
</evidence>
<feature type="domain" description="PAS" evidence="21">
    <location>
        <begin position="908"/>
        <end position="962"/>
    </location>
</feature>
<dbReference type="InterPro" id="IPR003661">
    <property type="entry name" value="HisK_dim/P_dom"/>
</dbReference>
<feature type="domain" description="PAS" evidence="21">
    <location>
        <begin position="1038"/>
        <end position="1079"/>
    </location>
</feature>
<dbReference type="FunFam" id="3.30.565.10:FF:000010">
    <property type="entry name" value="Sensor histidine kinase RcsC"/>
    <property type="match status" value="1"/>
</dbReference>
<dbReference type="CDD" id="cd00130">
    <property type="entry name" value="PAS"/>
    <property type="match status" value="2"/>
</dbReference>
<dbReference type="KEGG" id="cber:B5D82_14005"/>
<evidence type="ECO:0000256" key="8">
    <source>
        <dbReference type="ARBA" id="ARBA00022741"/>
    </source>
</evidence>
<dbReference type="InterPro" id="IPR003594">
    <property type="entry name" value="HATPase_dom"/>
</dbReference>
<evidence type="ECO:0000256" key="5">
    <source>
        <dbReference type="ARBA" id="ARBA00022553"/>
    </source>
</evidence>
<dbReference type="GO" id="GO:0005886">
    <property type="term" value="C:plasma membrane"/>
    <property type="evidence" value="ECO:0007669"/>
    <property type="project" value="UniProtKB-SubCell"/>
</dbReference>
<dbReference type="CDD" id="cd00082">
    <property type="entry name" value="HisKA"/>
    <property type="match status" value="1"/>
</dbReference>
<dbReference type="GO" id="GO:0000155">
    <property type="term" value="F:phosphorelay sensor kinase activity"/>
    <property type="evidence" value="ECO:0007669"/>
    <property type="project" value="InterPro"/>
</dbReference>
<evidence type="ECO:0000256" key="11">
    <source>
        <dbReference type="ARBA" id="ARBA00022989"/>
    </source>
</evidence>
<keyword evidence="11 18" id="KW-1133">Transmembrane helix</keyword>
<dbReference type="PRINTS" id="PR00344">
    <property type="entry name" value="BCTRLSENSOR"/>
</dbReference>
<dbReference type="Gene3D" id="3.40.190.10">
    <property type="entry name" value="Periplasmic binding protein-like II"/>
    <property type="match status" value="2"/>
</dbReference>
<evidence type="ECO:0000256" key="13">
    <source>
        <dbReference type="ARBA" id="ARBA00023136"/>
    </source>
</evidence>